<dbReference type="InterPro" id="IPR009060">
    <property type="entry name" value="UBA-like_sf"/>
</dbReference>
<dbReference type="InterPro" id="IPR038187">
    <property type="entry name" value="NAC_A/B_dom_sf"/>
</dbReference>
<dbReference type="OrthoDB" id="53273at2157"/>
<dbReference type="GeneID" id="32901992"/>
<dbReference type="CDD" id="cd14359">
    <property type="entry name" value="UBA_AeNAC"/>
    <property type="match status" value="1"/>
</dbReference>
<dbReference type="CDD" id="cd22054">
    <property type="entry name" value="NAC_NACA"/>
    <property type="match status" value="1"/>
</dbReference>
<evidence type="ECO:0000259" key="6">
    <source>
        <dbReference type="PROSITE" id="PS51151"/>
    </source>
</evidence>
<dbReference type="NCBIfam" id="TIGR00264">
    <property type="entry name" value="archaeal-type nascent polypeptide-associated complex protein"/>
    <property type="match status" value="1"/>
</dbReference>
<dbReference type="HAMAP" id="MF_00814">
    <property type="entry name" value="NAC_arch"/>
    <property type="match status" value="1"/>
</dbReference>
<reference evidence="7 8" key="1">
    <citation type="journal article" date="2017" name="Environ. Microbiol.">
        <title>Genome and epigenome of a novel marine Thaumarchaeota strain suggest viral infection, phosphorothioation DNA modification and multiple restriction systems.</title>
        <authorList>
            <person name="Ahlgren N.A."/>
            <person name="Chen Y."/>
            <person name="Needham D.M."/>
            <person name="Parada A.E."/>
            <person name="Sachdeva R."/>
            <person name="Trinh V."/>
            <person name="Chen T."/>
            <person name="Fuhrman J.A."/>
        </authorList>
    </citation>
    <scope>NUCLEOTIDE SEQUENCE [LARGE SCALE GENOMIC DNA]</scope>
    <source>
        <strain evidence="7 8">SPOT01</strain>
    </source>
</reference>
<comment type="function">
    <text evidence="4">Contacts the emerging nascent chain on the ribosome.</text>
</comment>
<dbReference type="Gene3D" id="2.20.70.30">
    <property type="entry name" value="Nascent polypeptide-associated complex domain"/>
    <property type="match status" value="1"/>
</dbReference>
<protein>
    <recommendedName>
        <fullName evidence="4 5">Nascent polypeptide-associated complex protein</fullName>
    </recommendedName>
</protein>
<dbReference type="GO" id="GO:0003723">
    <property type="term" value="F:RNA binding"/>
    <property type="evidence" value="ECO:0007669"/>
    <property type="project" value="UniProtKB-UniRule"/>
</dbReference>
<feature type="domain" description="NAC-A/B" evidence="6">
    <location>
        <begin position="3"/>
        <end position="71"/>
    </location>
</feature>
<evidence type="ECO:0000256" key="1">
    <source>
        <dbReference type="ARBA" id="ARBA00022448"/>
    </source>
</evidence>
<keyword evidence="1 4" id="KW-0813">Transport</keyword>
<dbReference type="Proteomes" id="UP000249949">
    <property type="component" value="Chromosome"/>
</dbReference>
<sequence>MMRGGNREMRRMMDKMGLDMNELSNVQEVIIKTDKKEIIISKPSVTEMKAKDSSIFTVTADSYEEAELEVPIYSDDDIQLVSQQAGVDEEKAKSALEEAKGDLARAILLLTSG</sequence>
<keyword evidence="8" id="KW-1185">Reference proteome</keyword>
<dbReference type="PROSITE" id="PS51151">
    <property type="entry name" value="NAC_AB"/>
    <property type="match status" value="1"/>
</dbReference>
<organism evidence="7 8">
    <name type="scientific">Candidatus Nitrosomarinus catalinensis</name>
    <dbReference type="NCBI Taxonomy" id="1898749"/>
    <lineage>
        <taxon>Archaea</taxon>
        <taxon>Nitrososphaerota</taxon>
        <taxon>Nitrososphaeria</taxon>
        <taxon>Nitrosopumilales</taxon>
        <taxon>Nitrosopumilaceae</taxon>
        <taxon>Candidatus Nitrosomarinus</taxon>
    </lineage>
</organism>
<evidence type="ECO:0000256" key="2">
    <source>
        <dbReference type="ARBA" id="ARBA00022884"/>
    </source>
</evidence>
<keyword evidence="3 4" id="KW-0653">Protein transport</keyword>
<dbReference type="Pfam" id="PF19026">
    <property type="entry name" value="UBA_HYPK"/>
    <property type="match status" value="1"/>
</dbReference>
<accession>A0A2Z2HML6</accession>
<evidence type="ECO:0000313" key="7">
    <source>
        <dbReference type="EMBL" id="ARS65144.1"/>
    </source>
</evidence>
<dbReference type="AlphaFoldDB" id="A0A2Z2HML6"/>
<dbReference type="InterPro" id="IPR002715">
    <property type="entry name" value="Nas_poly-pep-assoc_cplx_dom"/>
</dbReference>
<dbReference type="EMBL" id="CP021324">
    <property type="protein sequence ID" value="ARS65144.1"/>
    <property type="molecule type" value="Genomic_DNA"/>
</dbReference>
<dbReference type="Pfam" id="PF01849">
    <property type="entry name" value="NAC"/>
    <property type="match status" value="1"/>
</dbReference>
<dbReference type="GO" id="GO:0015031">
    <property type="term" value="P:protein transport"/>
    <property type="evidence" value="ECO:0007669"/>
    <property type="project" value="UniProtKB-UniRule"/>
</dbReference>
<proteinExistence type="inferred from homology"/>
<dbReference type="KEGG" id="nct:NMSP_1544"/>
<dbReference type="Gene3D" id="1.10.8.10">
    <property type="entry name" value="DNA helicase RuvA subunit, C-terminal domain"/>
    <property type="match status" value="1"/>
</dbReference>
<evidence type="ECO:0000256" key="3">
    <source>
        <dbReference type="ARBA" id="ARBA00022927"/>
    </source>
</evidence>
<keyword evidence="2 4" id="KW-0694">RNA-binding</keyword>
<dbReference type="InterPro" id="IPR044034">
    <property type="entry name" value="NAC-like_UBA"/>
</dbReference>
<dbReference type="SUPFAM" id="SSF46934">
    <property type="entry name" value="UBA-like"/>
    <property type="match status" value="1"/>
</dbReference>
<dbReference type="InterPro" id="IPR005231">
    <property type="entry name" value="NAC_arc"/>
</dbReference>
<evidence type="ECO:0000313" key="8">
    <source>
        <dbReference type="Proteomes" id="UP000249949"/>
    </source>
</evidence>
<comment type="similarity">
    <text evidence="4">Belongs to the NAC-alpha family.</text>
</comment>
<name>A0A2Z2HML6_9ARCH</name>
<evidence type="ECO:0000256" key="4">
    <source>
        <dbReference type="HAMAP-Rule" id="MF_00814"/>
    </source>
</evidence>
<dbReference type="SMART" id="SM01407">
    <property type="entry name" value="NAC"/>
    <property type="match status" value="1"/>
</dbReference>
<dbReference type="RefSeq" id="WP_086908148.1">
    <property type="nucleotide sequence ID" value="NZ_CP021324.1"/>
</dbReference>
<comment type="subunit">
    <text evidence="4">Homodimer. Interacts with the ribosome. Binds ribosomal RNA.</text>
</comment>
<gene>
    <name evidence="4 7" type="primary">nac</name>
    <name evidence="7" type="ORF">NMSP_1544</name>
</gene>
<evidence type="ECO:0000256" key="5">
    <source>
        <dbReference type="NCBIfam" id="TIGR00264"/>
    </source>
</evidence>